<dbReference type="GO" id="GO:0016740">
    <property type="term" value="F:transferase activity"/>
    <property type="evidence" value="ECO:0007669"/>
    <property type="project" value="UniProtKB-KW"/>
</dbReference>
<proteinExistence type="predicted"/>
<dbReference type="InterPro" id="IPR023606">
    <property type="entry name" value="CoA-Trfase_III_dom_1_sf"/>
</dbReference>
<dbReference type="AlphaFoldDB" id="A0A1I6QNL2"/>
<name>A0A1I6QNL2_9BACL</name>
<dbReference type="InterPro" id="IPR044855">
    <property type="entry name" value="CoA-Trfase_III_dom3_sf"/>
</dbReference>
<dbReference type="Gene3D" id="3.30.1540.10">
    <property type="entry name" value="formyl-coa transferase, domain 3"/>
    <property type="match status" value="1"/>
</dbReference>
<dbReference type="Gene3D" id="3.40.50.10540">
    <property type="entry name" value="Crotonobetainyl-coa:carnitine coa-transferase, domain 1"/>
    <property type="match status" value="1"/>
</dbReference>
<organism evidence="1 2">
    <name type="scientific">Marininema halotolerans</name>
    <dbReference type="NCBI Taxonomy" id="1155944"/>
    <lineage>
        <taxon>Bacteria</taxon>
        <taxon>Bacillati</taxon>
        <taxon>Bacillota</taxon>
        <taxon>Bacilli</taxon>
        <taxon>Bacillales</taxon>
        <taxon>Thermoactinomycetaceae</taxon>
        <taxon>Marininema</taxon>
    </lineage>
</organism>
<dbReference type="Proteomes" id="UP000198660">
    <property type="component" value="Unassembled WGS sequence"/>
</dbReference>
<keyword evidence="2" id="KW-1185">Reference proteome</keyword>
<dbReference type="EMBL" id="FPAA01000003">
    <property type="protein sequence ID" value="SFS54047.1"/>
    <property type="molecule type" value="Genomic_DNA"/>
</dbReference>
<protein>
    <submittedName>
        <fullName evidence="1">Crotonobetainyl-CoA:carnitine CoA-transferase CaiB</fullName>
    </submittedName>
</protein>
<dbReference type="RefSeq" id="WP_245838658.1">
    <property type="nucleotide sequence ID" value="NZ_FPAA01000003.1"/>
</dbReference>
<dbReference type="Pfam" id="PF02515">
    <property type="entry name" value="CoA_transf_3"/>
    <property type="match status" value="1"/>
</dbReference>
<dbReference type="InterPro" id="IPR050509">
    <property type="entry name" value="CoA-transferase_III"/>
</dbReference>
<dbReference type="PANTHER" id="PTHR48228">
    <property type="entry name" value="SUCCINYL-COA--D-CITRAMALATE COA-TRANSFERASE"/>
    <property type="match status" value="1"/>
</dbReference>
<dbReference type="InterPro" id="IPR003673">
    <property type="entry name" value="CoA-Trfase_fam_III"/>
</dbReference>
<sequence length="359" mass="39434">MLEGVRVLDFTQNLPGPFASMRLAQRGAEVVKVEPPSGDPARFAGEKRGETGLVFLANNRRKRSLCLDLKRDTGREIAQSLAAQADVILEGFRPGVMERLGLGYQAVARRNPRVVYASLTGYGIAGEVSRLGSHDLNYLALSGMLSQFKAQGKPTHPTILLGDLIGGLSASESILAALFQRSNKGVGTHLPLTLTGAVTELMHTHDTIWRETGGQQGIELLGGGILSYGLFETSDQKWMALAALEPKFWHNFCEALGKPHWMGAQYTPPVVDNAIYRELKEMFCLRTREEWTQFGLETDCCLTPVLEVGEWKMHPGIPQHHEEVDAPEGLGQDSVSVLSEWLDASESQVVSWKENGVVR</sequence>
<dbReference type="SUPFAM" id="SSF89796">
    <property type="entry name" value="CoA-transferase family III (CaiB/BaiF)"/>
    <property type="match status" value="1"/>
</dbReference>
<accession>A0A1I6QNL2</accession>
<keyword evidence="1" id="KW-0808">Transferase</keyword>
<gene>
    <name evidence="1" type="ORF">SAMN05444972_103273</name>
</gene>
<dbReference type="PANTHER" id="PTHR48228:SF5">
    <property type="entry name" value="ALPHA-METHYLACYL-COA RACEMASE"/>
    <property type="match status" value="1"/>
</dbReference>
<reference evidence="2" key="1">
    <citation type="submission" date="2016-10" db="EMBL/GenBank/DDBJ databases">
        <authorList>
            <person name="Varghese N."/>
            <person name="Submissions S."/>
        </authorList>
    </citation>
    <scope>NUCLEOTIDE SEQUENCE [LARGE SCALE GENOMIC DNA]</scope>
    <source>
        <strain evidence="2">DSM 45789</strain>
    </source>
</reference>
<evidence type="ECO:0000313" key="1">
    <source>
        <dbReference type="EMBL" id="SFS54047.1"/>
    </source>
</evidence>
<evidence type="ECO:0000313" key="2">
    <source>
        <dbReference type="Proteomes" id="UP000198660"/>
    </source>
</evidence>